<feature type="chain" id="PRO_5030773142" evidence="1">
    <location>
        <begin position="17"/>
        <end position="188"/>
    </location>
</feature>
<dbReference type="AlphaFoldDB" id="A0A7R9K756"/>
<organism evidence="2">
    <name type="scientific">Timema genevievae</name>
    <name type="common">Walking stick</name>
    <dbReference type="NCBI Taxonomy" id="629358"/>
    <lineage>
        <taxon>Eukaryota</taxon>
        <taxon>Metazoa</taxon>
        <taxon>Ecdysozoa</taxon>
        <taxon>Arthropoda</taxon>
        <taxon>Hexapoda</taxon>
        <taxon>Insecta</taxon>
        <taxon>Pterygota</taxon>
        <taxon>Neoptera</taxon>
        <taxon>Polyneoptera</taxon>
        <taxon>Phasmatodea</taxon>
        <taxon>Timematodea</taxon>
        <taxon>Timematoidea</taxon>
        <taxon>Timematidae</taxon>
        <taxon>Timema</taxon>
    </lineage>
</organism>
<keyword evidence="1" id="KW-0732">Signal</keyword>
<gene>
    <name evidence="2" type="ORF">TGEB3V08_LOCUS9100</name>
</gene>
<reference evidence="2" key="1">
    <citation type="submission" date="2020-11" db="EMBL/GenBank/DDBJ databases">
        <authorList>
            <person name="Tran Van P."/>
        </authorList>
    </citation>
    <scope>NUCLEOTIDE SEQUENCE</scope>
</reference>
<accession>A0A7R9K756</accession>
<evidence type="ECO:0000313" key="2">
    <source>
        <dbReference type="EMBL" id="CAD7604310.1"/>
    </source>
</evidence>
<protein>
    <submittedName>
        <fullName evidence="2">Uncharacterized protein</fullName>
    </submittedName>
</protein>
<feature type="signal peptide" evidence="1">
    <location>
        <begin position="1"/>
        <end position="16"/>
    </location>
</feature>
<sequence>MQFLVVVSALISLTASSSPPTATFHNSSQWLQGLRLVTSLVDGCTLKLRHLNMSQVSGMKLCLKVKAFQSLDRALSQDIIPLGQAMELVRDRTTSDRRLQTICEECVCFIIPFYGRLQTISEECVCFIVPFYGRLQTIYEECVCFIVPFYGKLQTISEECVCFIVPFYGKLQTISKECVCPCENYCYF</sequence>
<dbReference type="EMBL" id="OE843932">
    <property type="protein sequence ID" value="CAD7604310.1"/>
    <property type="molecule type" value="Genomic_DNA"/>
</dbReference>
<evidence type="ECO:0000256" key="1">
    <source>
        <dbReference type="SAM" id="SignalP"/>
    </source>
</evidence>
<proteinExistence type="predicted"/>
<name>A0A7R9K756_TIMGE</name>